<dbReference type="Gene3D" id="2.60.120.10">
    <property type="entry name" value="Jelly Rolls"/>
    <property type="match status" value="1"/>
</dbReference>
<dbReference type="Pfam" id="PF07883">
    <property type="entry name" value="Cupin_2"/>
    <property type="match status" value="1"/>
</dbReference>
<dbReference type="AlphaFoldDB" id="A0A372JHR5"/>
<dbReference type="RefSeq" id="WP_117359298.1">
    <property type="nucleotide sequence ID" value="NZ_QURH01000334.1"/>
</dbReference>
<dbReference type="SUPFAM" id="SSF51182">
    <property type="entry name" value="RmlC-like cupins"/>
    <property type="match status" value="1"/>
</dbReference>
<dbReference type="InterPro" id="IPR013096">
    <property type="entry name" value="Cupin_2"/>
</dbReference>
<protein>
    <submittedName>
        <fullName evidence="2">Cupin domain-containing protein</fullName>
    </submittedName>
</protein>
<evidence type="ECO:0000313" key="3">
    <source>
        <dbReference type="Proteomes" id="UP000261811"/>
    </source>
</evidence>
<dbReference type="InterPro" id="IPR053146">
    <property type="entry name" value="QDO-like"/>
</dbReference>
<comment type="caution">
    <text evidence="2">The sequence shown here is derived from an EMBL/GenBank/DDBJ whole genome shotgun (WGS) entry which is preliminary data.</text>
</comment>
<organism evidence="2 3">
    <name type="scientific">Actinomadura logoneensis</name>
    <dbReference type="NCBI Taxonomy" id="2293572"/>
    <lineage>
        <taxon>Bacteria</taxon>
        <taxon>Bacillati</taxon>
        <taxon>Actinomycetota</taxon>
        <taxon>Actinomycetes</taxon>
        <taxon>Streptosporangiales</taxon>
        <taxon>Thermomonosporaceae</taxon>
        <taxon>Actinomadura</taxon>
    </lineage>
</organism>
<evidence type="ECO:0000259" key="1">
    <source>
        <dbReference type="Pfam" id="PF07883"/>
    </source>
</evidence>
<reference evidence="2 3" key="1">
    <citation type="submission" date="2018-08" db="EMBL/GenBank/DDBJ databases">
        <title>Actinomadura jelena sp. nov., a novel Actinomycete isolated from soil in Chad.</title>
        <authorList>
            <person name="Shi L."/>
        </authorList>
    </citation>
    <scope>NUCLEOTIDE SEQUENCE [LARGE SCALE GENOMIC DNA]</scope>
    <source>
        <strain evidence="2 3">NEAU-G17</strain>
    </source>
</reference>
<dbReference type="PANTHER" id="PTHR36440">
    <property type="entry name" value="PUTATIVE (AFU_ORTHOLOGUE AFUA_8G07350)-RELATED"/>
    <property type="match status" value="1"/>
</dbReference>
<dbReference type="EMBL" id="QURH01000334">
    <property type="protein sequence ID" value="RFU39565.1"/>
    <property type="molecule type" value="Genomic_DNA"/>
</dbReference>
<evidence type="ECO:0000313" key="2">
    <source>
        <dbReference type="EMBL" id="RFU39565.1"/>
    </source>
</evidence>
<feature type="domain" description="Cupin type-2" evidence="1">
    <location>
        <begin position="56"/>
        <end position="121"/>
    </location>
</feature>
<dbReference type="Proteomes" id="UP000261811">
    <property type="component" value="Unassembled WGS sequence"/>
</dbReference>
<dbReference type="PANTHER" id="PTHR36440:SF1">
    <property type="entry name" value="PUTATIVE (AFU_ORTHOLOGUE AFUA_8G07350)-RELATED"/>
    <property type="match status" value="1"/>
</dbReference>
<dbReference type="InterPro" id="IPR011051">
    <property type="entry name" value="RmlC_Cupin_sf"/>
</dbReference>
<dbReference type="InterPro" id="IPR014710">
    <property type="entry name" value="RmlC-like_jellyroll"/>
</dbReference>
<sequence length="162" mass="18019">MTYPDATYLAARGENSATFRTADAPPDLAIGGRTRVGYLATGATTEGQFGLYRWEMGAEQTGGSPHFHRTFSESFYVLEGTVTLHDGENWTRSRPGDFLYAPPGAVHAFRNEDGPATMLVLFTPGAPREPYFEELADIVATGRTLSEEEWTELYERHDQFMV</sequence>
<dbReference type="OrthoDB" id="5243731at2"/>
<proteinExistence type="predicted"/>
<accession>A0A372JHR5</accession>
<keyword evidence="3" id="KW-1185">Reference proteome</keyword>
<gene>
    <name evidence="2" type="ORF">DZF91_21755</name>
</gene>
<name>A0A372JHR5_9ACTN</name>